<sequence length="145" mass="16521">MDPEIRLDCLGPDGSVAHVSRVLRSISGRWKLHILFRLFAEPTMRNAQLLKDIPNISQKMLTQHLRELENDGLVARRDFDERPPRVEYELTRSGRALTPVLISVRGNSPACISRTGTGLQIDRACRSGAPSRGARRWHQMPAYHW</sequence>
<evidence type="ECO:0000313" key="6">
    <source>
        <dbReference type="Proteomes" id="UP000249590"/>
    </source>
</evidence>
<reference evidence="5 6" key="1">
    <citation type="submission" date="2018-05" db="EMBL/GenBank/DDBJ databases">
        <title>Acuticoccus sediminis sp. nov., isolated from deep-sea sediment of Indian Ocean.</title>
        <authorList>
            <person name="Liu X."/>
            <person name="Lai Q."/>
            <person name="Du Y."/>
            <person name="Sun F."/>
            <person name="Zhang X."/>
            <person name="Wang S."/>
            <person name="Shao Z."/>
        </authorList>
    </citation>
    <scope>NUCLEOTIDE SEQUENCE [LARGE SCALE GENOMIC DNA]</scope>
    <source>
        <strain evidence="5 6">PTG4-2</strain>
    </source>
</reference>
<dbReference type="Pfam" id="PF01638">
    <property type="entry name" value="HxlR"/>
    <property type="match status" value="1"/>
</dbReference>
<dbReference type="InterPro" id="IPR036388">
    <property type="entry name" value="WH-like_DNA-bd_sf"/>
</dbReference>
<dbReference type="PANTHER" id="PTHR33204:SF29">
    <property type="entry name" value="TRANSCRIPTIONAL REGULATOR"/>
    <property type="match status" value="1"/>
</dbReference>
<evidence type="ECO:0000256" key="3">
    <source>
        <dbReference type="ARBA" id="ARBA00023163"/>
    </source>
</evidence>
<accession>A0A8B2NHI8</accession>
<keyword evidence="1" id="KW-0805">Transcription regulation</keyword>
<feature type="domain" description="HTH hxlR-type" evidence="4">
    <location>
        <begin position="9"/>
        <end position="116"/>
    </location>
</feature>
<name>A0A8B2NHI8_9HYPH</name>
<dbReference type="InterPro" id="IPR011991">
    <property type="entry name" value="ArsR-like_HTH"/>
</dbReference>
<dbReference type="EMBL" id="QHHQ01000011">
    <property type="protein sequence ID" value="RAH96792.1"/>
    <property type="molecule type" value="Genomic_DNA"/>
</dbReference>
<comment type="caution">
    <text evidence="5">The sequence shown here is derived from an EMBL/GenBank/DDBJ whole genome shotgun (WGS) entry which is preliminary data.</text>
</comment>
<evidence type="ECO:0000256" key="1">
    <source>
        <dbReference type="ARBA" id="ARBA00023015"/>
    </source>
</evidence>
<keyword evidence="2" id="KW-0238">DNA-binding</keyword>
<dbReference type="PANTHER" id="PTHR33204">
    <property type="entry name" value="TRANSCRIPTIONAL REGULATOR, MARR FAMILY"/>
    <property type="match status" value="1"/>
</dbReference>
<evidence type="ECO:0000259" key="4">
    <source>
        <dbReference type="PROSITE" id="PS51118"/>
    </source>
</evidence>
<dbReference type="Gene3D" id="1.10.10.10">
    <property type="entry name" value="Winged helix-like DNA-binding domain superfamily/Winged helix DNA-binding domain"/>
    <property type="match status" value="1"/>
</dbReference>
<dbReference type="InterPro" id="IPR036390">
    <property type="entry name" value="WH_DNA-bd_sf"/>
</dbReference>
<keyword evidence="6" id="KW-1185">Reference proteome</keyword>
<dbReference type="GO" id="GO:0003677">
    <property type="term" value="F:DNA binding"/>
    <property type="evidence" value="ECO:0007669"/>
    <property type="project" value="UniProtKB-KW"/>
</dbReference>
<dbReference type="SUPFAM" id="SSF46785">
    <property type="entry name" value="Winged helix' DNA-binding domain"/>
    <property type="match status" value="1"/>
</dbReference>
<dbReference type="PROSITE" id="PS51118">
    <property type="entry name" value="HTH_HXLR"/>
    <property type="match status" value="1"/>
</dbReference>
<dbReference type="Proteomes" id="UP000249590">
    <property type="component" value="Unassembled WGS sequence"/>
</dbReference>
<proteinExistence type="predicted"/>
<gene>
    <name evidence="5" type="ORF">DLJ53_31510</name>
</gene>
<keyword evidence="3" id="KW-0804">Transcription</keyword>
<protein>
    <submittedName>
        <fullName evidence="5">ArsR family transcriptional regulator</fullName>
    </submittedName>
</protein>
<evidence type="ECO:0000313" key="5">
    <source>
        <dbReference type="EMBL" id="RAH96792.1"/>
    </source>
</evidence>
<dbReference type="AlphaFoldDB" id="A0A8B2NHI8"/>
<dbReference type="GO" id="GO:0006355">
    <property type="term" value="P:regulation of DNA-templated transcription"/>
    <property type="evidence" value="ECO:0007669"/>
    <property type="project" value="UniProtKB-ARBA"/>
</dbReference>
<dbReference type="InterPro" id="IPR002577">
    <property type="entry name" value="HTH_HxlR"/>
</dbReference>
<organism evidence="5 6">
    <name type="scientific">Acuticoccus sediminis</name>
    <dbReference type="NCBI Taxonomy" id="2184697"/>
    <lineage>
        <taxon>Bacteria</taxon>
        <taxon>Pseudomonadati</taxon>
        <taxon>Pseudomonadota</taxon>
        <taxon>Alphaproteobacteria</taxon>
        <taxon>Hyphomicrobiales</taxon>
        <taxon>Amorphaceae</taxon>
        <taxon>Acuticoccus</taxon>
    </lineage>
</organism>
<evidence type="ECO:0000256" key="2">
    <source>
        <dbReference type="ARBA" id="ARBA00023125"/>
    </source>
</evidence>
<dbReference type="CDD" id="cd00090">
    <property type="entry name" value="HTH_ARSR"/>
    <property type="match status" value="1"/>
</dbReference>